<reference evidence="1" key="1">
    <citation type="submission" date="2020-08" db="EMBL/GenBank/DDBJ databases">
        <title>Multicomponent nature underlies the extraordinary mechanical properties of spider dragline silk.</title>
        <authorList>
            <person name="Kono N."/>
            <person name="Nakamura H."/>
            <person name="Mori M."/>
            <person name="Yoshida Y."/>
            <person name="Ohtoshi R."/>
            <person name="Malay A.D."/>
            <person name="Moran D.A.P."/>
            <person name="Tomita M."/>
            <person name="Numata K."/>
            <person name="Arakawa K."/>
        </authorList>
    </citation>
    <scope>NUCLEOTIDE SEQUENCE</scope>
</reference>
<evidence type="ECO:0000313" key="2">
    <source>
        <dbReference type="Proteomes" id="UP000886998"/>
    </source>
</evidence>
<evidence type="ECO:0000313" key="1">
    <source>
        <dbReference type="EMBL" id="GFY54677.1"/>
    </source>
</evidence>
<dbReference type="EMBL" id="BMAV01009990">
    <property type="protein sequence ID" value="GFY54677.1"/>
    <property type="molecule type" value="Genomic_DNA"/>
</dbReference>
<dbReference type="AlphaFoldDB" id="A0A8X7C5U6"/>
<dbReference type="Proteomes" id="UP000886998">
    <property type="component" value="Unassembled WGS sequence"/>
</dbReference>
<proteinExistence type="predicted"/>
<organism evidence="1 2">
    <name type="scientific">Trichonephila inaurata madagascariensis</name>
    <dbReference type="NCBI Taxonomy" id="2747483"/>
    <lineage>
        <taxon>Eukaryota</taxon>
        <taxon>Metazoa</taxon>
        <taxon>Ecdysozoa</taxon>
        <taxon>Arthropoda</taxon>
        <taxon>Chelicerata</taxon>
        <taxon>Arachnida</taxon>
        <taxon>Araneae</taxon>
        <taxon>Araneomorphae</taxon>
        <taxon>Entelegynae</taxon>
        <taxon>Araneoidea</taxon>
        <taxon>Nephilidae</taxon>
        <taxon>Trichonephila</taxon>
        <taxon>Trichonephila inaurata</taxon>
    </lineage>
</organism>
<name>A0A8X7C5U6_9ARAC</name>
<accession>A0A8X7C5U6</accession>
<gene>
    <name evidence="1" type="ORF">TNIN_64341</name>
</gene>
<comment type="caution">
    <text evidence="1">The sequence shown here is derived from an EMBL/GenBank/DDBJ whole genome shotgun (WGS) entry which is preliminary data.</text>
</comment>
<protein>
    <submittedName>
        <fullName evidence="1">Uncharacterized protein</fullName>
    </submittedName>
</protein>
<sequence length="90" mass="10026">MKVFKITKTHSTANEMFSYLPVAHLGLKSPSRTAFHLSASVPSGAPKDSRNLAQWAEKRDSKLQQNVPPSSSQMRKTFLLQGKTEILKNV</sequence>
<keyword evidence="2" id="KW-1185">Reference proteome</keyword>